<gene>
    <name evidence="2" type="ORF">DBO85_00085</name>
</gene>
<protein>
    <submittedName>
        <fullName evidence="2">Uncharacterized protein</fullName>
    </submittedName>
</protein>
<name>A0A2T5PEC2_9PSED</name>
<evidence type="ECO:0000256" key="1">
    <source>
        <dbReference type="SAM" id="Phobius"/>
    </source>
</evidence>
<organism evidence="2 3">
    <name type="scientific">Pseudomonas mangrovi</name>
    <dbReference type="NCBI Taxonomy" id="2161748"/>
    <lineage>
        <taxon>Bacteria</taxon>
        <taxon>Pseudomonadati</taxon>
        <taxon>Pseudomonadota</taxon>
        <taxon>Gammaproteobacteria</taxon>
        <taxon>Pseudomonadales</taxon>
        <taxon>Pseudomonadaceae</taxon>
        <taxon>Pseudomonas</taxon>
    </lineage>
</organism>
<comment type="caution">
    <text evidence="2">The sequence shown here is derived from an EMBL/GenBank/DDBJ whole genome shotgun (WGS) entry which is preliminary data.</text>
</comment>
<sequence>MTSDWQAEVFITSIFIAVIANRLLKPKRGTQIFLNTYLSIWFFNQRTFAEPSISKSITK</sequence>
<keyword evidence="1" id="KW-0472">Membrane</keyword>
<dbReference type="Proteomes" id="UP000244064">
    <property type="component" value="Unassembled WGS sequence"/>
</dbReference>
<feature type="transmembrane region" description="Helical" evidence="1">
    <location>
        <begin position="6"/>
        <end position="24"/>
    </location>
</feature>
<reference evidence="2 3" key="1">
    <citation type="submission" date="2018-04" db="EMBL/GenBank/DDBJ databases">
        <title>Pseudomonas sp. nov., isolated from mangrove soil.</title>
        <authorList>
            <person name="Chen C."/>
        </authorList>
    </citation>
    <scope>NUCLEOTIDE SEQUENCE [LARGE SCALE GENOMIC DNA]</scope>
    <source>
        <strain evidence="2 3">TC-11</strain>
    </source>
</reference>
<dbReference type="AlphaFoldDB" id="A0A2T5PEC2"/>
<keyword evidence="1" id="KW-0812">Transmembrane</keyword>
<accession>A0A2T5PEC2</accession>
<dbReference type="EMBL" id="QASN01000002">
    <property type="protein sequence ID" value="PTU76074.1"/>
    <property type="molecule type" value="Genomic_DNA"/>
</dbReference>
<keyword evidence="3" id="KW-1185">Reference proteome</keyword>
<proteinExistence type="predicted"/>
<keyword evidence="1" id="KW-1133">Transmembrane helix</keyword>
<evidence type="ECO:0000313" key="3">
    <source>
        <dbReference type="Proteomes" id="UP000244064"/>
    </source>
</evidence>
<evidence type="ECO:0000313" key="2">
    <source>
        <dbReference type="EMBL" id="PTU76074.1"/>
    </source>
</evidence>